<gene>
    <name evidence="1" type="ORF">E5990_03725</name>
</gene>
<accession>A0AC61S6F0</accession>
<dbReference type="EMBL" id="SSTG01000027">
    <property type="protein sequence ID" value="THG54199.1"/>
    <property type="molecule type" value="Genomic_DNA"/>
</dbReference>
<name>A0AC61S6F0_9BACT</name>
<proteinExistence type="predicted"/>
<sequence length="69" mass="7507">MNKDITPIKKNNPMRKAVVSLRDISAAASGTVFEKSSPAPSVICFIKQFARCYTYNNSMPDLIGGINAN</sequence>
<reference evidence="1" key="1">
    <citation type="submission" date="2019-04" db="EMBL/GenBank/DDBJ databases">
        <title>Microbes associate with the intestines of laboratory mice.</title>
        <authorList>
            <person name="Navarre W."/>
            <person name="Wong E."/>
            <person name="Huang K.C."/>
            <person name="Tropini C."/>
            <person name="Ng K."/>
            <person name="Yu B."/>
        </authorList>
    </citation>
    <scope>NUCLEOTIDE SEQUENCE</scope>
    <source>
        <strain evidence="1">NM86_A22</strain>
    </source>
</reference>
<dbReference type="Proteomes" id="UP000305401">
    <property type="component" value="Unassembled WGS sequence"/>
</dbReference>
<evidence type="ECO:0000313" key="2">
    <source>
        <dbReference type="Proteomes" id="UP000305401"/>
    </source>
</evidence>
<protein>
    <submittedName>
        <fullName evidence="1">Uncharacterized protein</fullName>
    </submittedName>
</protein>
<evidence type="ECO:0000313" key="1">
    <source>
        <dbReference type="EMBL" id="THG54199.1"/>
    </source>
</evidence>
<keyword evidence="2" id="KW-1185">Reference proteome</keyword>
<comment type="caution">
    <text evidence="1">The sequence shown here is derived from an EMBL/GenBank/DDBJ whole genome shotgun (WGS) entry which is preliminary data.</text>
</comment>
<organism evidence="1 2">
    <name type="scientific">Muribaculum caecicola</name>
    <dbReference type="NCBI Taxonomy" id="3038144"/>
    <lineage>
        <taxon>Bacteria</taxon>
        <taxon>Pseudomonadati</taxon>
        <taxon>Bacteroidota</taxon>
        <taxon>Bacteroidia</taxon>
        <taxon>Bacteroidales</taxon>
        <taxon>Muribaculaceae</taxon>
        <taxon>Muribaculum</taxon>
    </lineage>
</organism>